<comment type="caution">
    <text evidence="2">The sequence shown here is derived from an EMBL/GenBank/DDBJ whole genome shotgun (WGS) entry which is preliminary data.</text>
</comment>
<protein>
    <submittedName>
        <fullName evidence="2">Uncharacterized protein</fullName>
    </submittedName>
</protein>
<evidence type="ECO:0000313" key="2">
    <source>
        <dbReference type="EMBL" id="KAH3720036.1"/>
    </source>
</evidence>
<reference evidence="2" key="2">
    <citation type="submission" date="2020-11" db="EMBL/GenBank/DDBJ databases">
        <authorList>
            <person name="McCartney M.A."/>
            <person name="Auch B."/>
            <person name="Kono T."/>
            <person name="Mallez S."/>
            <person name="Becker A."/>
            <person name="Gohl D.M."/>
            <person name="Silverstein K.A.T."/>
            <person name="Koren S."/>
            <person name="Bechman K.B."/>
            <person name="Herman A."/>
            <person name="Abrahante J.E."/>
            <person name="Garbe J."/>
        </authorList>
    </citation>
    <scope>NUCLEOTIDE SEQUENCE</scope>
    <source>
        <strain evidence="2">Duluth1</strain>
        <tissue evidence="2">Whole animal</tissue>
    </source>
</reference>
<accession>A0A9D4HKL4</accession>
<feature type="coiled-coil region" evidence="1">
    <location>
        <begin position="23"/>
        <end position="50"/>
    </location>
</feature>
<evidence type="ECO:0000313" key="3">
    <source>
        <dbReference type="Proteomes" id="UP000828390"/>
    </source>
</evidence>
<keyword evidence="3" id="KW-1185">Reference proteome</keyword>
<sequence>MSIKSEFLCSIQTSALLETERKFRKACDQIHLLNKQLEDVQQRYHHARDENLRGFRYNLRLKLACIEGVRNMYYDYAYAQAEIVAELRRQLYGESVDIITDDDDDTEEMIIL</sequence>
<reference evidence="2" key="1">
    <citation type="journal article" date="2019" name="bioRxiv">
        <title>The Genome of the Zebra Mussel, Dreissena polymorpha: A Resource for Invasive Species Research.</title>
        <authorList>
            <person name="McCartney M.A."/>
            <person name="Auch B."/>
            <person name="Kono T."/>
            <person name="Mallez S."/>
            <person name="Zhang Y."/>
            <person name="Obille A."/>
            <person name="Becker A."/>
            <person name="Abrahante J.E."/>
            <person name="Garbe J."/>
            <person name="Badalamenti J.P."/>
            <person name="Herman A."/>
            <person name="Mangelson H."/>
            <person name="Liachko I."/>
            <person name="Sullivan S."/>
            <person name="Sone E.D."/>
            <person name="Koren S."/>
            <person name="Silverstein K.A.T."/>
            <person name="Beckman K.B."/>
            <person name="Gohl D.M."/>
        </authorList>
    </citation>
    <scope>NUCLEOTIDE SEQUENCE</scope>
    <source>
        <strain evidence="2">Duluth1</strain>
        <tissue evidence="2">Whole animal</tissue>
    </source>
</reference>
<evidence type="ECO:0000256" key="1">
    <source>
        <dbReference type="SAM" id="Coils"/>
    </source>
</evidence>
<organism evidence="2 3">
    <name type="scientific">Dreissena polymorpha</name>
    <name type="common">Zebra mussel</name>
    <name type="synonym">Mytilus polymorpha</name>
    <dbReference type="NCBI Taxonomy" id="45954"/>
    <lineage>
        <taxon>Eukaryota</taxon>
        <taxon>Metazoa</taxon>
        <taxon>Spiralia</taxon>
        <taxon>Lophotrochozoa</taxon>
        <taxon>Mollusca</taxon>
        <taxon>Bivalvia</taxon>
        <taxon>Autobranchia</taxon>
        <taxon>Heteroconchia</taxon>
        <taxon>Euheterodonta</taxon>
        <taxon>Imparidentia</taxon>
        <taxon>Neoheterodontei</taxon>
        <taxon>Myida</taxon>
        <taxon>Dreissenoidea</taxon>
        <taxon>Dreissenidae</taxon>
        <taxon>Dreissena</taxon>
    </lineage>
</organism>
<dbReference type="AlphaFoldDB" id="A0A9D4HKL4"/>
<dbReference type="EMBL" id="JAIWYP010000013">
    <property type="protein sequence ID" value="KAH3720036.1"/>
    <property type="molecule type" value="Genomic_DNA"/>
</dbReference>
<dbReference type="Proteomes" id="UP000828390">
    <property type="component" value="Unassembled WGS sequence"/>
</dbReference>
<keyword evidence="1" id="KW-0175">Coiled coil</keyword>
<proteinExistence type="predicted"/>
<gene>
    <name evidence="2" type="ORF">DPMN_062928</name>
</gene>
<name>A0A9D4HKL4_DREPO</name>